<accession>A0AAE8SJH2</accession>
<dbReference type="Proteomes" id="UP001187734">
    <property type="component" value="Unassembled WGS sequence"/>
</dbReference>
<evidence type="ECO:0000313" key="3">
    <source>
        <dbReference type="EMBL" id="SPJ79146.1"/>
    </source>
</evidence>
<feature type="region of interest" description="Disordered" evidence="1">
    <location>
        <begin position="49"/>
        <end position="75"/>
    </location>
</feature>
<dbReference type="PANTHER" id="PTHR24148">
    <property type="entry name" value="ANKYRIN REPEAT DOMAIN-CONTAINING PROTEIN 39 HOMOLOG-RELATED"/>
    <property type="match status" value="1"/>
</dbReference>
<dbReference type="AlphaFoldDB" id="A0AAE8SJH2"/>
<organism evidence="3 4">
    <name type="scientific">Fusarium torulosum</name>
    <dbReference type="NCBI Taxonomy" id="33205"/>
    <lineage>
        <taxon>Eukaryota</taxon>
        <taxon>Fungi</taxon>
        <taxon>Dikarya</taxon>
        <taxon>Ascomycota</taxon>
        <taxon>Pezizomycotina</taxon>
        <taxon>Sordariomycetes</taxon>
        <taxon>Hypocreomycetidae</taxon>
        <taxon>Hypocreales</taxon>
        <taxon>Nectriaceae</taxon>
        <taxon>Fusarium</taxon>
    </lineage>
</organism>
<dbReference type="EMBL" id="ONZP01000252">
    <property type="protein sequence ID" value="SPJ79146.1"/>
    <property type="molecule type" value="Genomic_DNA"/>
</dbReference>
<evidence type="ECO:0000259" key="2">
    <source>
        <dbReference type="Pfam" id="PF06985"/>
    </source>
</evidence>
<feature type="domain" description="Heterokaryon incompatibility" evidence="2">
    <location>
        <begin position="129"/>
        <end position="237"/>
    </location>
</feature>
<protein>
    <recommendedName>
        <fullName evidence="2">Heterokaryon incompatibility domain-containing protein</fullName>
    </recommendedName>
</protein>
<dbReference type="InterPro" id="IPR010730">
    <property type="entry name" value="HET"/>
</dbReference>
<evidence type="ECO:0000256" key="1">
    <source>
        <dbReference type="SAM" id="MobiDB-lite"/>
    </source>
</evidence>
<dbReference type="PANTHER" id="PTHR24148:SF64">
    <property type="entry name" value="HETEROKARYON INCOMPATIBILITY DOMAIN-CONTAINING PROTEIN"/>
    <property type="match status" value="1"/>
</dbReference>
<keyword evidence="4" id="KW-1185">Reference proteome</keyword>
<proteinExistence type="predicted"/>
<name>A0AAE8SJH2_9HYPO</name>
<reference evidence="3" key="1">
    <citation type="submission" date="2018-03" db="EMBL/GenBank/DDBJ databases">
        <authorList>
            <person name="Guldener U."/>
        </authorList>
    </citation>
    <scope>NUCLEOTIDE SEQUENCE</scope>
</reference>
<sequence>MAQSLFLVVESLTPMTAKLNSPRPKLVSIEREANTDWAKRSDRVQKTLRENKAKKEDTRLEAGPSSSNSNSRTSVFPGSSHYKVHYASLYLNLDFWRHQIRLFELYPDQGTGNIRGVFRCGELSSCEAFTALSYTWGDETELRHIDFGSGKALGIRDNLWQFLHGQSLLITQPKTFWIDAICIDQTNVRERNHQVNLMRDIYTRAEKVYIWLGKEADESDPGTSQYAKALEDDNWFAHHDYVVWVLQSSAAVIVWQRAHWRHPNTPTPRLETLIEIFRDWQCSDVRDKTYALVGMTRKGTTVVPGYSRSALQLHHDVLYKSSASFCGTLSQILGIPAKELRLNDSELVEYKRHSPELLVPRATMRSRKDPDDFVF</sequence>
<gene>
    <name evidence="3" type="ORF">FTOL_07537</name>
</gene>
<dbReference type="Pfam" id="PF06985">
    <property type="entry name" value="HET"/>
    <property type="match status" value="1"/>
</dbReference>
<feature type="compositionally biased region" description="Basic and acidic residues" evidence="1">
    <location>
        <begin position="49"/>
        <end position="60"/>
    </location>
</feature>
<evidence type="ECO:0000313" key="4">
    <source>
        <dbReference type="Proteomes" id="UP001187734"/>
    </source>
</evidence>
<comment type="caution">
    <text evidence="3">The sequence shown here is derived from an EMBL/GenBank/DDBJ whole genome shotgun (WGS) entry which is preliminary data.</text>
</comment>
<dbReference type="InterPro" id="IPR052895">
    <property type="entry name" value="HetReg/Transcr_Mod"/>
</dbReference>